<protein>
    <submittedName>
        <fullName evidence="1">Uncharacterized protein</fullName>
    </submittedName>
</protein>
<dbReference type="AlphaFoldDB" id="A0A644ZA23"/>
<organism evidence="1">
    <name type="scientific">bioreactor metagenome</name>
    <dbReference type="NCBI Taxonomy" id="1076179"/>
    <lineage>
        <taxon>unclassified sequences</taxon>
        <taxon>metagenomes</taxon>
        <taxon>ecological metagenomes</taxon>
    </lineage>
</organism>
<evidence type="ECO:0000313" key="1">
    <source>
        <dbReference type="EMBL" id="MPM37755.1"/>
    </source>
</evidence>
<reference evidence="1" key="1">
    <citation type="submission" date="2019-08" db="EMBL/GenBank/DDBJ databases">
        <authorList>
            <person name="Kucharzyk K."/>
            <person name="Murdoch R.W."/>
            <person name="Higgins S."/>
            <person name="Loffler F."/>
        </authorList>
    </citation>
    <scope>NUCLEOTIDE SEQUENCE</scope>
</reference>
<comment type="caution">
    <text evidence="1">The sequence shown here is derived from an EMBL/GenBank/DDBJ whole genome shotgun (WGS) entry which is preliminary data.</text>
</comment>
<name>A0A644ZA23_9ZZZZ</name>
<proteinExistence type="predicted"/>
<dbReference type="EMBL" id="VSSQ01008054">
    <property type="protein sequence ID" value="MPM37755.1"/>
    <property type="molecule type" value="Genomic_DNA"/>
</dbReference>
<sequence length="75" mass="8121">MDDVQVSTFKLAQQAVLGVTPHAHHVHCAQGQYESVGMELAQVGEAANALFRRQPHHAQLTADLGEQPHQGLEQG</sequence>
<gene>
    <name evidence="1" type="ORF">SDC9_84374</name>
</gene>
<accession>A0A644ZA23</accession>